<dbReference type="RefSeq" id="WP_368804701.1">
    <property type="nucleotide sequence ID" value="NZ_JAZHFV010000007.1"/>
</dbReference>
<dbReference type="InterPro" id="IPR011105">
    <property type="entry name" value="Cell_wall_hydrolase_SleB"/>
</dbReference>
<organism evidence="2 3">
    <name type="scientific">Neoaquamicrobium sediminum</name>
    <dbReference type="NCBI Taxonomy" id="1849104"/>
    <lineage>
        <taxon>Bacteria</taxon>
        <taxon>Pseudomonadati</taxon>
        <taxon>Pseudomonadota</taxon>
        <taxon>Alphaproteobacteria</taxon>
        <taxon>Hyphomicrobiales</taxon>
        <taxon>Phyllobacteriaceae</taxon>
        <taxon>Neoaquamicrobium</taxon>
    </lineage>
</organism>
<keyword evidence="2" id="KW-0378">Hydrolase</keyword>
<evidence type="ECO:0000259" key="1">
    <source>
        <dbReference type="Pfam" id="PF07486"/>
    </source>
</evidence>
<name>A0ABV3X064_9HYPH</name>
<dbReference type="Proteomes" id="UP001559025">
    <property type="component" value="Unassembled WGS sequence"/>
</dbReference>
<dbReference type="EMBL" id="JAZHFV010000007">
    <property type="protein sequence ID" value="MEX4009911.1"/>
    <property type="molecule type" value="Genomic_DNA"/>
</dbReference>
<protein>
    <submittedName>
        <fullName evidence="2">Cell wall hydrolase</fullName>
    </submittedName>
</protein>
<dbReference type="Pfam" id="PF07486">
    <property type="entry name" value="Hydrolase_2"/>
    <property type="match status" value="1"/>
</dbReference>
<feature type="domain" description="Cell wall hydrolase SleB" evidence="1">
    <location>
        <begin position="239"/>
        <end position="349"/>
    </location>
</feature>
<comment type="caution">
    <text evidence="2">The sequence shown here is derived from an EMBL/GenBank/DDBJ whole genome shotgun (WGS) entry which is preliminary data.</text>
</comment>
<proteinExistence type="predicted"/>
<reference evidence="2 3" key="1">
    <citation type="submission" date="2024-01" db="EMBL/GenBank/DDBJ databases">
        <title>New evidence supports the origin of RcGTA from prophage.</title>
        <authorList>
            <person name="Xu Y."/>
            <person name="Liu B."/>
            <person name="Chen F."/>
        </authorList>
    </citation>
    <scope>NUCLEOTIDE SEQUENCE [LARGE SCALE GENOMIC DNA]</scope>
    <source>
        <strain evidence="2 3">CBW1107-2</strain>
    </source>
</reference>
<gene>
    <name evidence="2" type="ORF">V1479_21570</name>
</gene>
<dbReference type="InterPro" id="IPR042047">
    <property type="entry name" value="SleB_dom1"/>
</dbReference>
<dbReference type="GO" id="GO:0016787">
    <property type="term" value="F:hydrolase activity"/>
    <property type="evidence" value="ECO:0007669"/>
    <property type="project" value="UniProtKB-KW"/>
</dbReference>
<evidence type="ECO:0000313" key="3">
    <source>
        <dbReference type="Proteomes" id="UP001559025"/>
    </source>
</evidence>
<sequence length="357" mass="38487">MAILCASWLTFGFASPTAIQDMRSELASGTVLKIHGSVPGGDACSHLRTLRLGTAPGSDRFVIAPVASRSSDFSDSASKEGSIQSQTIASGKMARLSGNSARDTFDGTRLVTALLSNRLDAPNGLRGFLPEAAPDVLNAVAMLHRADSHRLEGVPPVLADLVNNDRADVLATAYAPSDPFHASSTPFDALLGGRDDVGRFVPPMAEGDHSWMRVPLPPMVFAGAEQKCLATGIYFEARGEELRGQAAVAQVILNRVRNPAYPDTICDVVYQNQHMLNRCQFSFACDGIPDVITDRRAYRLAKDVAMAVTAGKIFLPEVASSTHYNATYVHPKWAQSMERMTEIGTHIFYRTFGGGWS</sequence>
<evidence type="ECO:0000313" key="2">
    <source>
        <dbReference type="EMBL" id="MEX4009911.1"/>
    </source>
</evidence>
<keyword evidence="3" id="KW-1185">Reference proteome</keyword>
<dbReference type="Gene3D" id="1.10.10.2520">
    <property type="entry name" value="Cell wall hydrolase SleB, domain 1"/>
    <property type="match status" value="1"/>
</dbReference>
<accession>A0ABV3X064</accession>